<keyword evidence="1" id="KW-0812">Transmembrane</keyword>
<dbReference type="STRING" id="460384.SAMN05216313_12660"/>
<proteinExistence type="predicted"/>
<feature type="transmembrane region" description="Helical" evidence="1">
    <location>
        <begin position="287"/>
        <end position="308"/>
    </location>
</feature>
<keyword evidence="3" id="KW-1185">Reference proteome</keyword>
<evidence type="ECO:0000313" key="2">
    <source>
        <dbReference type="EMBL" id="SEU04842.1"/>
    </source>
</evidence>
<feature type="transmembrane region" description="Helical" evidence="1">
    <location>
        <begin position="320"/>
        <end position="340"/>
    </location>
</feature>
<accession>A0A1I0J4X5</accession>
<keyword evidence="1" id="KW-0472">Membrane</keyword>
<sequence>MRQKKQIIYWLLPLMGTAFALWYVKNATADVVYSDYIRLVNSYLPDVWNPAKFFVPDVLTRIPVSYLARIVNVELFGFSVTFERVLGVLSLGLSGAVFGVYCRERRVGFLWFALLSAVMFSLNKWEMLTNGSGWAHFLAFACFYYHEVVLDRVWAGEEKTHDRLKLCILPWLVILGAAGPYCASYAATLLLSYGFCMVRDHYRRADGKWDRRYVLYGLCALLPLLLYMLSNSFAVNEHAGATGRSLGQILADHPSFPVRFLLKSFAGILVGGEELQALVENGTLTNLGVYLLGLFVVLGYLLALWLNLKLRLYEKTLFPMMLLASGGMNHVLIFLSRYIFEKEDYAWSSRYALQFQVGVLGIVLTFALAVPIISQSRRAWRAMTVLFCLAILAGNGYTTYRELKKAPYREDRFEQMARQAGDFSGMTDDKLADLYEYHKGRDKIEQAFEILKENHLNVFRDR</sequence>
<name>A0A1I0J4X5_9FIRM</name>
<organism evidence="2 3">
    <name type="scientific">Enterocloster lavalensis</name>
    <dbReference type="NCBI Taxonomy" id="460384"/>
    <lineage>
        <taxon>Bacteria</taxon>
        <taxon>Bacillati</taxon>
        <taxon>Bacillota</taxon>
        <taxon>Clostridia</taxon>
        <taxon>Lachnospirales</taxon>
        <taxon>Lachnospiraceae</taxon>
        <taxon>Enterocloster</taxon>
    </lineage>
</organism>
<feature type="transmembrane region" description="Helical" evidence="1">
    <location>
        <begin position="85"/>
        <end position="102"/>
    </location>
</feature>
<gene>
    <name evidence="2" type="ORF">SAMN05216313_12660</name>
</gene>
<dbReference type="Proteomes" id="UP000198508">
    <property type="component" value="Unassembled WGS sequence"/>
</dbReference>
<keyword evidence="1" id="KW-1133">Transmembrane helix</keyword>
<dbReference type="AlphaFoldDB" id="A0A1I0J4X5"/>
<dbReference type="EMBL" id="FOIM01000026">
    <property type="protein sequence ID" value="SEU04842.1"/>
    <property type="molecule type" value="Genomic_DNA"/>
</dbReference>
<dbReference type="RefSeq" id="WP_330391490.1">
    <property type="nucleotide sequence ID" value="NZ_DAINWJ010000019.1"/>
</dbReference>
<feature type="transmembrane region" description="Helical" evidence="1">
    <location>
        <begin position="380"/>
        <end position="400"/>
    </location>
</feature>
<feature type="transmembrane region" description="Helical" evidence="1">
    <location>
        <begin position="352"/>
        <end position="373"/>
    </location>
</feature>
<reference evidence="3" key="1">
    <citation type="submission" date="2016-10" db="EMBL/GenBank/DDBJ databases">
        <authorList>
            <person name="Varghese N."/>
            <person name="Submissions S."/>
        </authorList>
    </citation>
    <scope>NUCLEOTIDE SEQUENCE [LARGE SCALE GENOMIC DNA]</scope>
    <source>
        <strain evidence="3">NLAE-zl-G277</strain>
    </source>
</reference>
<evidence type="ECO:0008006" key="4">
    <source>
        <dbReference type="Google" id="ProtNLM"/>
    </source>
</evidence>
<feature type="transmembrane region" description="Helical" evidence="1">
    <location>
        <begin position="109"/>
        <end position="125"/>
    </location>
</feature>
<feature type="transmembrane region" description="Helical" evidence="1">
    <location>
        <begin position="7"/>
        <end position="24"/>
    </location>
</feature>
<protein>
    <recommendedName>
        <fullName evidence="4">Glycosyltransferase RgtA/B/C/D-like domain-containing protein</fullName>
    </recommendedName>
</protein>
<evidence type="ECO:0000313" key="3">
    <source>
        <dbReference type="Proteomes" id="UP000198508"/>
    </source>
</evidence>
<feature type="transmembrane region" description="Helical" evidence="1">
    <location>
        <begin position="168"/>
        <end position="192"/>
    </location>
</feature>
<feature type="transmembrane region" description="Helical" evidence="1">
    <location>
        <begin position="213"/>
        <end position="230"/>
    </location>
</feature>
<evidence type="ECO:0000256" key="1">
    <source>
        <dbReference type="SAM" id="Phobius"/>
    </source>
</evidence>